<dbReference type="InterPro" id="IPR029063">
    <property type="entry name" value="SAM-dependent_MTases_sf"/>
</dbReference>
<evidence type="ECO:0000256" key="3">
    <source>
        <dbReference type="ARBA" id="ARBA00022691"/>
    </source>
</evidence>
<dbReference type="GO" id="GO:0008168">
    <property type="term" value="F:methyltransferase activity"/>
    <property type="evidence" value="ECO:0007669"/>
    <property type="project" value="UniProtKB-KW"/>
</dbReference>
<evidence type="ECO:0000256" key="2">
    <source>
        <dbReference type="ARBA" id="ARBA00022679"/>
    </source>
</evidence>
<dbReference type="KEGG" id="alka:J0B03_07235"/>
<keyword evidence="2" id="KW-0808">Transferase</keyword>
<sequence>MAENKSNRLFNRISPVYGLFYQSQRKKYREIIQKAKPTFDLGRHQSVLDVGCGTGALCSVMDEMGLDVTGVDAAVKMVEIARKRNPAGTIHYQQGDALAGLPFEDKSFDVVITSYVAHGLEEDQRKILYREMGRLAKYMVIVYDYNKNRSP</sequence>
<dbReference type="PANTHER" id="PTHR43464">
    <property type="entry name" value="METHYLTRANSFERASE"/>
    <property type="match status" value="1"/>
</dbReference>
<keyword evidence="6" id="KW-1185">Reference proteome</keyword>
<dbReference type="CDD" id="cd02440">
    <property type="entry name" value="AdoMet_MTases"/>
    <property type="match status" value="1"/>
</dbReference>
<proteinExistence type="predicted"/>
<dbReference type="PANTHER" id="PTHR43464:SF19">
    <property type="entry name" value="UBIQUINONE BIOSYNTHESIS O-METHYLTRANSFERASE, MITOCHONDRIAL"/>
    <property type="match status" value="1"/>
</dbReference>
<keyword evidence="1 5" id="KW-0489">Methyltransferase</keyword>
<feature type="domain" description="Methyltransferase" evidence="4">
    <location>
        <begin position="47"/>
        <end position="137"/>
    </location>
</feature>
<dbReference type="Pfam" id="PF13649">
    <property type="entry name" value="Methyltransf_25"/>
    <property type="match status" value="1"/>
</dbReference>
<dbReference type="RefSeq" id="WP_207298971.1">
    <property type="nucleotide sequence ID" value="NZ_CP071444.1"/>
</dbReference>
<dbReference type="AlphaFoldDB" id="A0A975AHH7"/>
<name>A0A975AHH7_9FIRM</name>
<dbReference type="GO" id="GO:0032259">
    <property type="term" value="P:methylation"/>
    <property type="evidence" value="ECO:0007669"/>
    <property type="project" value="UniProtKB-KW"/>
</dbReference>
<dbReference type="Proteomes" id="UP000663499">
    <property type="component" value="Chromosome"/>
</dbReference>
<evidence type="ECO:0000313" key="6">
    <source>
        <dbReference type="Proteomes" id="UP000663499"/>
    </source>
</evidence>
<gene>
    <name evidence="5" type="ORF">J0B03_07235</name>
</gene>
<dbReference type="EMBL" id="CP071444">
    <property type="protein sequence ID" value="QSX07629.1"/>
    <property type="molecule type" value="Genomic_DNA"/>
</dbReference>
<accession>A0A975AHH7</accession>
<evidence type="ECO:0000256" key="1">
    <source>
        <dbReference type="ARBA" id="ARBA00022603"/>
    </source>
</evidence>
<dbReference type="SUPFAM" id="SSF53335">
    <property type="entry name" value="S-adenosyl-L-methionine-dependent methyltransferases"/>
    <property type="match status" value="1"/>
</dbReference>
<dbReference type="Gene3D" id="3.40.50.150">
    <property type="entry name" value="Vaccinia Virus protein VP39"/>
    <property type="match status" value="1"/>
</dbReference>
<dbReference type="InterPro" id="IPR041698">
    <property type="entry name" value="Methyltransf_25"/>
</dbReference>
<organism evidence="5 6">
    <name type="scientific">Alkalibacter rhizosphaerae</name>
    <dbReference type="NCBI Taxonomy" id="2815577"/>
    <lineage>
        <taxon>Bacteria</taxon>
        <taxon>Bacillati</taxon>
        <taxon>Bacillota</taxon>
        <taxon>Clostridia</taxon>
        <taxon>Eubacteriales</taxon>
        <taxon>Eubacteriaceae</taxon>
        <taxon>Alkalibacter</taxon>
    </lineage>
</organism>
<keyword evidence="3" id="KW-0949">S-adenosyl-L-methionine</keyword>
<evidence type="ECO:0000259" key="4">
    <source>
        <dbReference type="Pfam" id="PF13649"/>
    </source>
</evidence>
<reference evidence="5" key="1">
    <citation type="submission" date="2021-03" db="EMBL/GenBank/DDBJ databases">
        <title>Alkalibacter marinus sp. nov., isolated from tidal flat sediment.</title>
        <authorList>
            <person name="Namirimu T."/>
            <person name="Yang J.-A."/>
            <person name="Yang S.-H."/>
            <person name="Kim Y.-J."/>
            <person name="Kwon K.K."/>
        </authorList>
    </citation>
    <scope>NUCLEOTIDE SEQUENCE</scope>
    <source>
        <strain evidence="5">ES005</strain>
    </source>
</reference>
<evidence type="ECO:0000313" key="5">
    <source>
        <dbReference type="EMBL" id="QSX07629.1"/>
    </source>
</evidence>
<protein>
    <submittedName>
        <fullName evidence="5">Class I SAM-dependent methyltransferase</fullName>
    </submittedName>
</protein>